<accession>A0A915PTG4</accession>
<reference evidence="3" key="1">
    <citation type="submission" date="2022-11" db="UniProtKB">
        <authorList>
            <consortium name="WormBaseParasite"/>
        </authorList>
    </citation>
    <scope>IDENTIFICATION</scope>
</reference>
<protein>
    <submittedName>
        <fullName evidence="3">Uncharacterized protein</fullName>
    </submittedName>
</protein>
<evidence type="ECO:0000256" key="1">
    <source>
        <dbReference type="SAM" id="Phobius"/>
    </source>
</evidence>
<dbReference type="GO" id="GO:0016020">
    <property type="term" value="C:membrane"/>
    <property type="evidence" value="ECO:0007669"/>
    <property type="project" value="TreeGrafter"/>
</dbReference>
<feature type="transmembrane region" description="Helical" evidence="1">
    <location>
        <begin position="268"/>
        <end position="290"/>
    </location>
</feature>
<dbReference type="WBParaSite" id="sdigi.contig416.g8171.t1">
    <property type="protein sequence ID" value="sdigi.contig416.g8171.t1"/>
    <property type="gene ID" value="sdigi.contig416.g8171"/>
</dbReference>
<evidence type="ECO:0000313" key="2">
    <source>
        <dbReference type="Proteomes" id="UP000887581"/>
    </source>
</evidence>
<dbReference type="Proteomes" id="UP000887581">
    <property type="component" value="Unplaced"/>
</dbReference>
<organism evidence="2 3">
    <name type="scientific">Setaria digitata</name>
    <dbReference type="NCBI Taxonomy" id="48799"/>
    <lineage>
        <taxon>Eukaryota</taxon>
        <taxon>Metazoa</taxon>
        <taxon>Ecdysozoa</taxon>
        <taxon>Nematoda</taxon>
        <taxon>Chromadorea</taxon>
        <taxon>Rhabditida</taxon>
        <taxon>Spirurina</taxon>
        <taxon>Spiruromorpha</taxon>
        <taxon>Filarioidea</taxon>
        <taxon>Setariidae</taxon>
        <taxon>Setaria</taxon>
    </lineage>
</organism>
<keyword evidence="1" id="KW-0472">Membrane</keyword>
<dbReference type="AlphaFoldDB" id="A0A915PTG4"/>
<dbReference type="PANTHER" id="PTHR33748:SF5">
    <property type="entry name" value="GROUND-LIKE DOMAIN-CONTAINING PROTEIN"/>
    <property type="match status" value="1"/>
</dbReference>
<proteinExistence type="predicted"/>
<keyword evidence="1" id="KW-0812">Transmembrane</keyword>
<keyword evidence="1" id="KW-1133">Transmembrane helix</keyword>
<dbReference type="PANTHER" id="PTHR33748">
    <property type="entry name" value="PROTEIN CBG04600"/>
    <property type="match status" value="1"/>
</dbReference>
<sequence>MNDRAERLLSITPCAYPLLSDTVHCGIDDADLRQTVRVCDPDKAISMSEIEVIKNKLDTIYKRKNKYCVCRPDQLKPCWFRFGFAFLRRMFPVETGVSNLYSREFCPANETLLSFKKSYALVHSTRETIINYGKNFARLLRERWLMGECDEDILFLILLKRPNQLVRKNALSYLPTGIMSQAPYIFASYGSLVQEKIDTFSSLINEFPINKKRLDPLQKIVEAENVNLENGYSLKVVTENLLEQFEATLSQTDEKYPSPNSRSHIPDWAMVVFIMCALLCLLMTIGLCLMRTSVRRGSPRSKPMDTTRRWKAGFVGGMWYDVCKNKIISL</sequence>
<keyword evidence="2" id="KW-1185">Reference proteome</keyword>
<name>A0A915PTG4_9BILA</name>
<evidence type="ECO:0000313" key="3">
    <source>
        <dbReference type="WBParaSite" id="sdigi.contig416.g8171.t1"/>
    </source>
</evidence>